<accession>A0A4R6TFW0</accession>
<protein>
    <submittedName>
        <fullName evidence="1">Uncharacterized protein</fullName>
    </submittedName>
</protein>
<gene>
    <name evidence="1" type="ORF">DFQ07_1521</name>
</gene>
<keyword evidence="2" id="KW-1185">Reference proteome</keyword>
<reference evidence="1 2" key="1">
    <citation type="submission" date="2019-03" db="EMBL/GenBank/DDBJ databases">
        <title>Genomic Encyclopedia of Type Strains, Phase III (KMG-III): the genomes of soil and plant-associated and newly described type strains.</title>
        <authorList>
            <person name="Whitman W."/>
        </authorList>
    </citation>
    <scope>NUCLEOTIDE SEQUENCE [LARGE SCALE GENOMIC DNA]</scope>
    <source>
        <strain evidence="1 2">CECT 8283</strain>
    </source>
</reference>
<dbReference type="RefSeq" id="WP_133535651.1">
    <property type="nucleotide sequence ID" value="NZ_SNYH01000003.1"/>
</dbReference>
<evidence type="ECO:0000313" key="1">
    <source>
        <dbReference type="EMBL" id="TDQ27670.1"/>
    </source>
</evidence>
<dbReference type="Proteomes" id="UP000295390">
    <property type="component" value="Unassembled WGS sequence"/>
</dbReference>
<name>A0A4R6TFW0_9FLAO</name>
<organism evidence="1 2">
    <name type="scientific">Tenacibaculum caenipelagi</name>
    <dbReference type="NCBI Taxonomy" id="1325435"/>
    <lineage>
        <taxon>Bacteria</taxon>
        <taxon>Pseudomonadati</taxon>
        <taxon>Bacteroidota</taxon>
        <taxon>Flavobacteriia</taxon>
        <taxon>Flavobacteriales</taxon>
        <taxon>Flavobacteriaceae</taxon>
        <taxon>Tenacibaculum</taxon>
    </lineage>
</organism>
<evidence type="ECO:0000313" key="2">
    <source>
        <dbReference type="Proteomes" id="UP000295390"/>
    </source>
</evidence>
<dbReference type="EMBL" id="SNYH01000003">
    <property type="protein sequence ID" value="TDQ27670.1"/>
    <property type="molecule type" value="Genomic_DNA"/>
</dbReference>
<comment type="caution">
    <text evidence="1">The sequence shown here is derived from an EMBL/GenBank/DDBJ whole genome shotgun (WGS) entry which is preliminary data.</text>
</comment>
<proteinExistence type="predicted"/>
<sequence>MLTTIQELIHQRTNALEYDNFELLNKKIIGRVDAGGKVEIQWKDKENTDTGYVFTLPNMDLDENDFFIHIPYPDNSGGIGDAPEVHIHALELASFDLVYAIKCSPKQ</sequence>
<dbReference type="AlphaFoldDB" id="A0A4R6TFW0"/>